<dbReference type="InterPro" id="IPR027417">
    <property type="entry name" value="P-loop_NTPase"/>
</dbReference>
<dbReference type="RefSeq" id="WP_225566524.1">
    <property type="nucleotide sequence ID" value="NZ_JAIXCQ010000013.1"/>
</dbReference>
<dbReference type="InterPro" id="IPR003593">
    <property type="entry name" value="AAA+_ATPase"/>
</dbReference>
<keyword evidence="3" id="KW-0547">Nucleotide-binding</keyword>
<feature type="compositionally biased region" description="Low complexity" evidence="5">
    <location>
        <begin position="333"/>
        <end position="343"/>
    </location>
</feature>
<dbReference type="SMART" id="SM00382">
    <property type="entry name" value="AAA"/>
    <property type="match status" value="1"/>
</dbReference>
<feature type="domain" description="ABC transporter" evidence="6">
    <location>
        <begin position="11"/>
        <end position="241"/>
    </location>
</feature>
<dbReference type="GO" id="GO:0005524">
    <property type="term" value="F:ATP binding"/>
    <property type="evidence" value="ECO:0007669"/>
    <property type="project" value="UniProtKB-KW"/>
</dbReference>
<proteinExistence type="inferred from homology"/>
<organism evidence="7 8">
    <name type="scientific">Isoptericola luteus</name>
    <dbReference type="NCBI Taxonomy" id="2879484"/>
    <lineage>
        <taxon>Bacteria</taxon>
        <taxon>Bacillati</taxon>
        <taxon>Actinomycetota</taxon>
        <taxon>Actinomycetes</taxon>
        <taxon>Micrococcales</taxon>
        <taxon>Promicromonosporaceae</taxon>
        <taxon>Isoptericola</taxon>
    </lineage>
</organism>
<dbReference type="Pfam" id="PF00005">
    <property type="entry name" value="ABC_tran"/>
    <property type="match status" value="1"/>
</dbReference>
<reference evidence="7 8" key="1">
    <citation type="submission" date="2021-09" db="EMBL/GenBank/DDBJ databases">
        <title>Isoptericola luteus sp. nov., a novel bacterium isolated from Harbin, the capital city of Heilongjiang province.</title>
        <authorList>
            <person name="Li J."/>
        </authorList>
    </citation>
    <scope>NUCLEOTIDE SEQUENCE [LARGE SCALE GENOMIC DNA]</scope>
    <source>
        <strain evidence="7 8">NEAU-Y5</strain>
    </source>
</reference>
<gene>
    <name evidence="7" type="ORF">LEP48_15710</name>
</gene>
<evidence type="ECO:0000256" key="1">
    <source>
        <dbReference type="ARBA" id="ARBA00005417"/>
    </source>
</evidence>
<dbReference type="InterPro" id="IPR017871">
    <property type="entry name" value="ABC_transporter-like_CS"/>
</dbReference>
<name>A0ABS7ZK78_9MICO</name>
<sequence length="350" mass="37163">MTLLDDGDLAIETRGLRKTYRSVRGTSVGVEGLDLRVPVGGVHGFLGPNGSGKTTTIRMLLGLIRPDRGTAAIFGHPVPKHLPDVVGRVGAIVESPKFFPAFSARRNLSLLADGIGTPRSRVDAVIEEVGLTGRAKDKYRTYSLGMKQRLAIAATLLKDPDLLIFDEPTNGLDPAGIREVRQTMRSLADQGKTVLVSSHILAEVEQIADTVSIVARGRLVAAGRVADLIGEGASTRSVRVRVAPEDVTIATSVLETGGLLVRREHDALLVDGAGDAAQVNRTLGERGVWVQELTPLHADLESVFLGLTQHETPGGHTHRGKRRKRGGPPPEPGHAAAPAARPEPTTEVAS</sequence>
<dbReference type="InterPro" id="IPR003439">
    <property type="entry name" value="ABC_transporter-like_ATP-bd"/>
</dbReference>
<keyword evidence="8" id="KW-1185">Reference proteome</keyword>
<dbReference type="PANTHER" id="PTHR43335:SF4">
    <property type="entry name" value="ABC TRANSPORTER, ATP-BINDING PROTEIN"/>
    <property type="match status" value="1"/>
</dbReference>
<evidence type="ECO:0000256" key="2">
    <source>
        <dbReference type="ARBA" id="ARBA00022448"/>
    </source>
</evidence>
<comment type="similarity">
    <text evidence="1">Belongs to the ABC transporter superfamily.</text>
</comment>
<keyword evidence="2" id="KW-0813">Transport</keyword>
<dbReference type="SUPFAM" id="SSF52540">
    <property type="entry name" value="P-loop containing nucleoside triphosphate hydrolases"/>
    <property type="match status" value="1"/>
</dbReference>
<dbReference type="PROSITE" id="PS50893">
    <property type="entry name" value="ABC_TRANSPORTER_2"/>
    <property type="match status" value="1"/>
</dbReference>
<evidence type="ECO:0000256" key="5">
    <source>
        <dbReference type="SAM" id="MobiDB-lite"/>
    </source>
</evidence>
<dbReference type="Gene3D" id="3.40.50.300">
    <property type="entry name" value="P-loop containing nucleotide triphosphate hydrolases"/>
    <property type="match status" value="1"/>
</dbReference>
<evidence type="ECO:0000256" key="4">
    <source>
        <dbReference type="ARBA" id="ARBA00022840"/>
    </source>
</evidence>
<dbReference type="EMBL" id="JAIXCQ010000013">
    <property type="protein sequence ID" value="MCA5894786.1"/>
    <property type="molecule type" value="Genomic_DNA"/>
</dbReference>
<evidence type="ECO:0000259" key="6">
    <source>
        <dbReference type="PROSITE" id="PS50893"/>
    </source>
</evidence>
<dbReference type="Proteomes" id="UP001319870">
    <property type="component" value="Unassembled WGS sequence"/>
</dbReference>
<feature type="compositionally biased region" description="Basic residues" evidence="5">
    <location>
        <begin position="316"/>
        <end position="326"/>
    </location>
</feature>
<dbReference type="PROSITE" id="PS00211">
    <property type="entry name" value="ABC_TRANSPORTER_1"/>
    <property type="match status" value="1"/>
</dbReference>
<feature type="region of interest" description="Disordered" evidence="5">
    <location>
        <begin position="309"/>
        <end position="350"/>
    </location>
</feature>
<evidence type="ECO:0000313" key="7">
    <source>
        <dbReference type="EMBL" id="MCA5894786.1"/>
    </source>
</evidence>
<dbReference type="PANTHER" id="PTHR43335">
    <property type="entry name" value="ABC TRANSPORTER, ATP-BINDING PROTEIN"/>
    <property type="match status" value="1"/>
</dbReference>
<evidence type="ECO:0000256" key="3">
    <source>
        <dbReference type="ARBA" id="ARBA00022741"/>
    </source>
</evidence>
<keyword evidence="4 7" id="KW-0067">ATP-binding</keyword>
<comment type="caution">
    <text evidence="7">The sequence shown here is derived from an EMBL/GenBank/DDBJ whole genome shotgun (WGS) entry which is preliminary data.</text>
</comment>
<evidence type="ECO:0000313" key="8">
    <source>
        <dbReference type="Proteomes" id="UP001319870"/>
    </source>
</evidence>
<accession>A0ABS7ZK78</accession>
<protein>
    <submittedName>
        <fullName evidence="7">ATP-binding cassette domain-containing protein</fullName>
    </submittedName>
</protein>